<name>A0ABM7JKX8_MYCNT</name>
<dbReference type="Proteomes" id="UP000465812">
    <property type="component" value="Chromosome"/>
</dbReference>
<dbReference type="Pfam" id="PF14657">
    <property type="entry name" value="Arm-DNA-bind_4"/>
    <property type="match status" value="1"/>
</dbReference>
<dbReference type="RefSeq" id="WP_332108045.1">
    <property type="nucleotide sequence ID" value="NZ_AP022590.1"/>
</dbReference>
<accession>A0ABM7JKX8</accession>
<sequence length="86" mass="9666">MATISRYQTSDGATRYRVRYRTPDQRQTDKRGFATKKAAEAFAASVEVSKLRGEYVAPRDARVTLGELGRRGWTVNVVTSNRLAMP</sequence>
<proteinExistence type="predicted"/>
<gene>
    <name evidence="2" type="ORF">MMAN_00120</name>
</gene>
<protein>
    <recommendedName>
        <fullName evidence="1">AP2-like integrase N-terminal domain-containing protein</fullName>
    </recommendedName>
</protein>
<keyword evidence="3" id="KW-1185">Reference proteome</keyword>
<reference evidence="2 3" key="1">
    <citation type="journal article" date="2019" name="Emerg. Microbes Infect.">
        <title>Comprehensive subspecies identification of 175 nontuberculous mycobacteria species based on 7547 genomic profiles.</title>
        <authorList>
            <person name="Matsumoto Y."/>
            <person name="Kinjo T."/>
            <person name="Motooka D."/>
            <person name="Nabeya D."/>
            <person name="Jung N."/>
            <person name="Uechi K."/>
            <person name="Horii T."/>
            <person name="Iida T."/>
            <person name="Fujita J."/>
            <person name="Nakamura S."/>
        </authorList>
    </citation>
    <scope>NUCLEOTIDE SEQUENCE [LARGE SCALE GENOMIC DNA]</scope>
    <source>
        <strain evidence="2 3">JCM 18113</strain>
    </source>
</reference>
<dbReference type="InterPro" id="IPR028259">
    <property type="entry name" value="AP2-like_int_N"/>
</dbReference>
<evidence type="ECO:0000313" key="3">
    <source>
        <dbReference type="Proteomes" id="UP000465812"/>
    </source>
</evidence>
<evidence type="ECO:0000313" key="2">
    <source>
        <dbReference type="EMBL" id="BBY35878.1"/>
    </source>
</evidence>
<evidence type="ECO:0000259" key="1">
    <source>
        <dbReference type="Pfam" id="PF14657"/>
    </source>
</evidence>
<dbReference type="EMBL" id="AP022590">
    <property type="protein sequence ID" value="BBY35878.1"/>
    <property type="molecule type" value="Genomic_DNA"/>
</dbReference>
<feature type="domain" description="AP2-like integrase N-terminal" evidence="1">
    <location>
        <begin position="16"/>
        <end position="48"/>
    </location>
</feature>
<organism evidence="2 3">
    <name type="scientific">Mycobacterium mantenii</name>
    <dbReference type="NCBI Taxonomy" id="560555"/>
    <lineage>
        <taxon>Bacteria</taxon>
        <taxon>Bacillati</taxon>
        <taxon>Actinomycetota</taxon>
        <taxon>Actinomycetes</taxon>
        <taxon>Mycobacteriales</taxon>
        <taxon>Mycobacteriaceae</taxon>
        <taxon>Mycobacterium</taxon>
        <taxon>Mycobacterium avium complex (MAC)</taxon>
    </lineage>
</organism>